<dbReference type="Gene3D" id="3.60.10.10">
    <property type="entry name" value="Endonuclease/exonuclease/phosphatase"/>
    <property type="match status" value="1"/>
</dbReference>
<sequence>MNSSDIKSSSSSSVKSTHQRIEICTLSKSKSGISSISFSSTDDTEEKKGEAFYFSPVQGDMLRAFSPSSRKGNVTSSPDIYALPERARLLPSKPIACPTHSDKTVSTDNLVHASSVSPSCPSKRPSFERELVVKLSKAVQGRLVARILPMQYADYDTHKSMARIDPSPLIRAYALQREDEADSPNNGSSWQDSTDNIVELQKVESPPSPNDAKSVVALDLYLFRSEFVEDPKNHSHCSEQTCNCQYARERLIHTLMNSIDLSRNNSSRVGFQKTETRSTTMRDNIFHLHMNRSAGEAAMRTLRRLEVSTHRKLKEMHPGLRKNKEQNLISAKSGASNCKLISVGNMEASERHNGSIDGFIDEDDGINSNTGYQCFDAIDICGISNADMWNECATESCKGYHREIALALPCEIMPWKRDDIIENHDIHSSSSDSLSSLSFASLEWIQFGIIANPPTLLSVQTFENFTAHVFTGVPIVLRTTVLYATHAVICWFVDQEIVLQDSNVYTPTIRDIGKRISVLVTPIRPGNQGDGFQEAYSFTALVEPLPTMPIVQIREKWIRKKCGDFIAAGKDDDKNRLRVLTFNILADLYAGRDIDQQYMYSHCDVRHLLRSRRMPMIVAEILSYKADIICLQEVDASIHDALLCPVLGAMGYQGFYSNKVTLQQEGCSMFWSTATFNYASDTDMMAFPLRTLLTKENIPSHSCNASPIQTVQYYDAKSSLRDLDIERWESMHGIYNLLESHDEVRKVYKESVGQIVQIARLSPKRHHVDKGVIRPKSICLANTHLFYHPMADHIRVLQAYAICHKLDEVRREHQNADPVLICGDFNSGPLSGAVRLLTNRSLSPSENDCWKHLNVYKWECGDSEYMLDHGYIGNTIEDMNSGDPLFEEEEFVDAHSDEASLDNSYFSEESDSVNDTNTASSKCPPTIVLPTCFPNLVSGCATIPAFTNYAVDFVETLDYIFASTPSGRERFGFKPLGEAPMPTEEMVKSFIAMPNEAMPSDHVAVVCDFEWAVASKVN</sequence>
<dbReference type="Proteomes" id="UP001516023">
    <property type="component" value="Unassembled WGS sequence"/>
</dbReference>
<dbReference type="PANTHER" id="PTHR12121">
    <property type="entry name" value="CARBON CATABOLITE REPRESSOR PROTEIN 4"/>
    <property type="match status" value="1"/>
</dbReference>
<feature type="compositionally biased region" description="Low complexity" evidence="1">
    <location>
        <begin position="30"/>
        <end position="40"/>
    </location>
</feature>
<accession>A0ABD3QKJ6</accession>
<name>A0ABD3QKJ6_9STRA</name>
<dbReference type="InterPro" id="IPR036691">
    <property type="entry name" value="Endo/exonu/phosph_ase_sf"/>
</dbReference>
<evidence type="ECO:0000259" key="2">
    <source>
        <dbReference type="Pfam" id="PF03372"/>
    </source>
</evidence>
<evidence type="ECO:0000313" key="3">
    <source>
        <dbReference type="EMBL" id="KAL3800458.1"/>
    </source>
</evidence>
<evidence type="ECO:0000313" key="4">
    <source>
        <dbReference type="Proteomes" id="UP001516023"/>
    </source>
</evidence>
<protein>
    <recommendedName>
        <fullName evidence="2">Endonuclease/exonuclease/phosphatase domain-containing protein</fullName>
    </recommendedName>
</protein>
<gene>
    <name evidence="3" type="ORF">HJC23_011695</name>
</gene>
<evidence type="ECO:0000256" key="1">
    <source>
        <dbReference type="SAM" id="MobiDB-lite"/>
    </source>
</evidence>
<proteinExistence type="predicted"/>
<dbReference type="EMBL" id="JABMIG020000032">
    <property type="protein sequence ID" value="KAL3800458.1"/>
    <property type="molecule type" value="Genomic_DNA"/>
</dbReference>
<dbReference type="AlphaFoldDB" id="A0ABD3QKJ6"/>
<feature type="domain" description="Endonuclease/exonuclease/phosphatase" evidence="2">
    <location>
        <begin position="617"/>
        <end position="1002"/>
    </location>
</feature>
<reference evidence="3 4" key="1">
    <citation type="journal article" date="2020" name="G3 (Bethesda)">
        <title>Improved Reference Genome for Cyclotella cryptica CCMP332, a Model for Cell Wall Morphogenesis, Salinity Adaptation, and Lipid Production in Diatoms (Bacillariophyta).</title>
        <authorList>
            <person name="Roberts W.R."/>
            <person name="Downey K.M."/>
            <person name="Ruck E.C."/>
            <person name="Traller J.C."/>
            <person name="Alverson A.J."/>
        </authorList>
    </citation>
    <scope>NUCLEOTIDE SEQUENCE [LARGE SCALE GENOMIC DNA]</scope>
    <source>
        <strain evidence="3 4">CCMP332</strain>
    </source>
</reference>
<feature type="region of interest" description="Disordered" evidence="1">
    <location>
        <begin position="30"/>
        <end position="49"/>
    </location>
</feature>
<dbReference type="InterPro" id="IPR005135">
    <property type="entry name" value="Endo/exonuclease/phosphatase"/>
</dbReference>
<organism evidence="3 4">
    <name type="scientific">Cyclotella cryptica</name>
    <dbReference type="NCBI Taxonomy" id="29204"/>
    <lineage>
        <taxon>Eukaryota</taxon>
        <taxon>Sar</taxon>
        <taxon>Stramenopiles</taxon>
        <taxon>Ochrophyta</taxon>
        <taxon>Bacillariophyta</taxon>
        <taxon>Coscinodiscophyceae</taxon>
        <taxon>Thalassiosirophycidae</taxon>
        <taxon>Stephanodiscales</taxon>
        <taxon>Stephanodiscaceae</taxon>
        <taxon>Cyclotella</taxon>
    </lineage>
</organism>
<dbReference type="PANTHER" id="PTHR12121:SF37">
    <property type="entry name" value="2',5'-PHOSPHODIESTERASE 12"/>
    <property type="match status" value="1"/>
</dbReference>
<dbReference type="SUPFAM" id="SSF56219">
    <property type="entry name" value="DNase I-like"/>
    <property type="match status" value="1"/>
</dbReference>
<dbReference type="InterPro" id="IPR050410">
    <property type="entry name" value="CCR4/nocturin_mRNA_transcr"/>
</dbReference>
<dbReference type="Pfam" id="PF03372">
    <property type="entry name" value="Exo_endo_phos"/>
    <property type="match status" value="1"/>
</dbReference>
<comment type="caution">
    <text evidence="3">The sequence shown here is derived from an EMBL/GenBank/DDBJ whole genome shotgun (WGS) entry which is preliminary data.</text>
</comment>
<keyword evidence="4" id="KW-1185">Reference proteome</keyword>